<evidence type="ECO:0000256" key="2">
    <source>
        <dbReference type="ARBA" id="ARBA00009695"/>
    </source>
</evidence>
<name>A0A6P1XZB3_9SPIR</name>
<dbReference type="InterPro" id="IPR036388">
    <property type="entry name" value="WH-like_DNA-bd_sf"/>
</dbReference>
<evidence type="ECO:0000313" key="7">
    <source>
        <dbReference type="EMBL" id="QHX42360.1"/>
    </source>
</evidence>
<sequence length="220" mass="24435">MANAVLADASSSASVNPTLIAVEHTSSDTVKLVLSGDVSIVSRFCYFDEPLAIDDLPLILTESQTEHLYQAGRRFLAEKQAAAYLNRAEHSSYQLTVKLQKKGYIKNEYQPALDYLRDEGTLDDSRFAGAYLHTRSLSKKEGCARLFSELRKRGVAADTAKQALNDFFTEIDEAEVCEGAARSLIRKGYTEQKLYSALQRKGFPFSMIKRCLTRLSSAAS</sequence>
<protein>
    <recommendedName>
        <fullName evidence="3 5">Regulatory protein RecX</fullName>
    </recommendedName>
</protein>
<keyword evidence="4 5" id="KW-0963">Cytoplasm</keyword>
<gene>
    <name evidence="5" type="primary">recX</name>
    <name evidence="7" type="ORF">GWP43_01625</name>
</gene>
<dbReference type="EMBL" id="CP048020">
    <property type="protein sequence ID" value="QHX42360.1"/>
    <property type="molecule type" value="Genomic_DNA"/>
</dbReference>
<evidence type="ECO:0000256" key="4">
    <source>
        <dbReference type="ARBA" id="ARBA00022490"/>
    </source>
</evidence>
<dbReference type="InterPro" id="IPR003783">
    <property type="entry name" value="Regulatory_RecX"/>
</dbReference>
<dbReference type="RefSeq" id="WP_162662192.1">
    <property type="nucleotide sequence ID" value="NZ_CP048020.1"/>
</dbReference>
<dbReference type="KEGG" id="trz:GWP43_01625"/>
<proteinExistence type="inferred from homology"/>
<dbReference type="GO" id="GO:0005737">
    <property type="term" value="C:cytoplasm"/>
    <property type="evidence" value="ECO:0007669"/>
    <property type="project" value="UniProtKB-SubCell"/>
</dbReference>
<accession>A0A6P1XZB3</accession>
<dbReference type="Gene3D" id="1.10.10.10">
    <property type="entry name" value="Winged helix-like DNA-binding domain superfamily/Winged helix DNA-binding domain"/>
    <property type="match status" value="3"/>
</dbReference>
<dbReference type="Proteomes" id="UP000464374">
    <property type="component" value="Chromosome"/>
</dbReference>
<dbReference type="PANTHER" id="PTHR33602">
    <property type="entry name" value="REGULATORY PROTEIN RECX FAMILY PROTEIN"/>
    <property type="match status" value="1"/>
</dbReference>
<reference evidence="7 8" key="1">
    <citation type="submission" date="2020-01" db="EMBL/GenBank/DDBJ databases">
        <title>Complete genome sequence of a human oral phylogroup 1 Treponema sp. strain ATCC 700766, originally isolated from periodontitis dental plaque.</title>
        <authorList>
            <person name="Chan Y."/>
            <person name="Huo Y.-B."/>
            <person name="Yu X.-L."/>
            <person name="Zeng H."/>
            <person name="Leung W.-K."/>
            <person name="Watt R.M."/>
        </authorList>
    </citation>
    <scope>NUCLEOTIDE SEQUENCE [LARGE SCALE GENOMIC DNA]</scope>
    <source>
        <strain evidence="7 8">OMZ 804</strain>
    </source>
</reference>
<evidence type="ECO:0000259" key="6">
    <source>
        <dbReference type="Pfam" id="PF02631"/>
    </source>
</evidence>
<dbReference type="Pfam" id="PF02631">
    <property type="entry name" value="RecX_HTH2"/>
    <property type="match status" value="1"/>
</dbReference>
<organism evidence="7 8">
    <name type="scientific">Treponema vincentii</name>
    <dbReference type="NCBI Taxonomy" id="69710"/>
    <lineage>
        <taxon>Bacteria</taxon>
        <taxon>Pseudomonadati</taxon>
        <taxon>Spirochaetota</taxon>
        <taxon>Spirochaetia</taxon>
        <taxon>Spirochaetales</taxon>
        <taxon>Treponemataceae</taxon>
        <taxon>Treponema</taxon>
    </lineage>
</organism>
<evidence type="ECO:0000313" key="8">
    <source>
        <dbReference type="Proteomes" id="UP000464374"/>
    </source>
</evidence>
<comment type="function">
    <text evidence="5">Modulates RecA activity.</text>
</comment>
<dbReference type="HAMAP" id="MF_01114">
    <property type="entry name" value="RecX"/>
    <property type="match status" value="1"/>
</dbReference>
<evidence type="ECO:0000256" key="3">
    <source>
        <dbReference type="ARBA" id="ARBA00018111"/>
    </source>
</evidence>
<dbReference type="GO" id="GO:0006282">
    <property type="term" value="P:regulation of DNA repair"/>
    <property type="evidence" value="ECO:0007669"/>
    <property type="project" value="UniProtKB-UniRule"/>
</dbReference>
<comment type="subcellular location">
    <subcellularLocation>
        <location evidence="1 5">Cytoplasm</location>
    </subcellularLocation>
</comment>
<evidence type="ECO:0000256" key="1">
    <source>
        <dbReference type="ARBA" id="ARBA00004496"/>
    </source>
</evidence>
<dbReference type="InterPro" id="IPR053924">
    <property type="entry name" value="RecX_HTH_2nd"/>
</dbReference>
<dbReference type="PANTHER" id="PTHR33602:SF1">
    <property type="entry name" value="REGULATORY PROTEIN RECX FAMILY PROTEIN"/>
    <property type="match status" value="1"/>
</dbReference>
<evidence type="ECO:0000256" key="5">
    <source>
        <dbReference type="HAMAP-Rule" id="MF_01114"/>
    </source>
</evidence>
<comment type="similarity">
    <text evidence="2 5">Belongs to the RecX family.</text>
</comment>
<feature type="domain" description="RecX second three-helical" evidence="6">
    <location>
        <begin position="123"/>
        <end position="164"/>
    </location>
</feature>
<dbReference type="AlphaFoldDB" id="A0A6P1XZB3"/>